<dbReference type="PANTHER" id="PTHR43072">
    <property type="entry name" value="N-ACETYLTRANSFERASE"/>
    <property type="match status" value="1"/>
</dbReference>
<dbReference type="Proteomes" id="UP000284892">
    <property type="component" value="Unassembled WGS sequence"/>
</dbReference>
<dbReference type="SUPFAM" id="SSF55729">
    <property type="entry name" value="Acyl-CoA N-acyltransferases (Nat)"/>
    <property type="match status" value="1"/>
</dbReference>
<dbReference type="GO" id="GO:0005840">
    <property type="term" value="C:ribosome"/>
    <property type="evidence" value="ECO:0007669"/>
    <property type="project" value="UniProtKB-KW"/>
</dbReference>
<dbReference type="CDD" id="cd04301">
    <property type="entry name" value="NAT_SF"/>
    <property type="match status" value="1"/>
</dbReference>
<keyword evidence="2" id="KW-0687">Ribonucleoprotein</keyword>
<evidence type="ECO:0000313" key="2">
    <source>
        <dbReference type="EMBL" id="RKE95048.1"/>
    </source>
</evidence>
<dbReference type="Gene3D" id="3.40.630.30">
    <property type="match status" value="1"/>
</dbReference>
<evidence type="ECO:0000313" key="3">
    <source>
        <dbReference type="Proteomes" id="UP000284892"/>
    </source>
</evidence>
<dbReference type="EMBL" id="RAQJ01000002">
    <property type="protein sequence ID" value="RKE95048.1"/>
    <property type="molecule type" value="Genomic_DNA"/>
</dbReference>
<feature type="domain" description="N-acetyltransferase" evidence="1">
    <location>
        <begin position="15"/>
        <end position="161"/>
    </location>
</feature>
<keyword evidence="3" id="KW-1185">Reference proteome</keyword>
<dbReference type="InterPro" id="IPR000182">
    <property type="entry name" value="GNAT_dom"/>
</dbReference>
<evidence type="ECO:0000259" key="1">
    <source>
        <dbReference type="PROSITE" id="PS51186"/>
    </source>
</evidence>
<gene>
    <name evidence="2" type="ORF">BXY80_1231</name>
</gene>
<proteinExistence type="predicted"/>
<dbReference type="PANTHER" id="PTHR43072:SF58">
    <property type="entry name" value="N-ACETYLTRANSFERASE DOMAIN-CONTAINING PROTEIN"/>
    <property type="match status" value="1"/>
</dbReference>
<dbReference type="PROSITE" id="PS51186">
    <property type="entry name" value="GNAT"/>
    <property type="match status" value="1"/>
</dbReference>
<dbReference type="InterPro" id="IPR016181">
    <property type="entry name" value="Acyl_CoA_acyltransferase"/>
</dbReference>
<protein>
    <submittedName>
        <fullName evidence="2">Ribosomal protein S18 acetylase RimI-like enzyme</fullName>
    </submittedName>
</protein>
<organism evidence="2 3">
    <name type="scientific">Ichthyenterobacterium magnum</name>
    <dbReference type="NCBI Taxonomy" id="1230530"/>
    <lineage>
        <taxon>Bacteria</taxon>
        <taxon>Pseudomonadati</taxon>
        <taxon>Bacteroidota</taxon>
        <taxon>Flavobacteriia</taxon>
        <taxon>Flavobacteriales</taxon>
        <taxon>Flavobacteriaceae</taxon>
        <taxon>Ichthyenterobacterium</taxon>
    </lineage>
</organism>
<sequence length="161" mass="18366">MVAEHVEALITDFFMTITQADTNNLNGLAILFDDYRVFYKQDSNINQAKTFLLERLKNKDSVIYIAYIDDAAVGFTQLYPLFSSVAMQPIYLLNDLYVDANHRGKGIGEALINKAKQLCIDKNNKGLAIQTAFDNPAQDLYQRLGFAKDSDLHFFWKQQNV</sequence>
<reference evidence="2 3" key="1">
    <citation type="submission" date="2018-09" db="EMBL/GenBank/DDBJ databases">
        <title>Genomic Encyclopedia of Archaeal and Bacterial Type Strains, Phase II (KMG-II): from individual species to whole genera.</title>
        <authorList>
            <person name="Goeker M."/>
        </authorList>
    </citation>
    <scope>NUCLEOTIDE SEQUENCE [LARGE SCALE GENOMIC DNA]</scope>
    <source>
        <strain evidence="2 3">DSM 26283</strain>
    </source>
</reference>
<name>A0A420DLG8_9FLAO</name>
<dbReference type="AlphaFoldDB" id="A0A420DLG8"/>
<keyword evidence="2" id="KW-0689">Ribosomal protein</keyword>
<dbReference type="Pfam" id="PF00583">
    <property type="entry name" value="Acetyltransf_1"/>
    <property type="match status" value="1"/>
</dbReference>
<dbReference type="GO" id="GO:0016747">
    <property type="term" value="F:acyltransferase activity, transferring groups other than amino-acyl groups"/>
    <property type="evidence" value="ECO:0007669"/>
    <property type="project" value="InterPro"/>
</dbReference>
<comment type="caution">
    <text evidence="2">The sequence shown here is derived from an EMBL/GenBank/DDBJ whole genome shotgun (WGS) entry which is preliminary data.</text>
</comment>
<accession>A0A420DLG8</accession>